<dbReference type="InterPro" id="IPR000182">
    <property type="entry name" value="GNAT_dom"/>
</dbReference>
<gene>
    <name evidence="2" type="ORF">HYG86_03810</name>
</gene>
<dbReference type="SUPFAM" id="SSF55729">
    <property type="entry name" value="Acyl-CoA N-acyltransferases (Nat)"/>
    <property type="match status" value="1"/>
</dbReference>
<dbReference type="CDD" id="cd04301">
    <property type="entry name" value="NAT_SF"/>
    <property type="match status" value="1"/>
</dbReference>
<dbReference type="InterPro" id="IPR016181">
    <property type="entry name" value="Acyl_CoA_acyltransferase"/>
</dbReference>
<evidence type="ECO:0000313" key="2">
    <source>
        <dbReference type="EMBL" id="QNO13956.1"/>
    </source>
</evidence>
<feature type="domain" description="N-acetyltransferase" evidence="1">
    <location>
        <begin position="3"/>
        <end position="140"/>
    </location>
</feature>
<proteinExistence type="predicted"/>
<dbReference type="GO" id="GO:0016747">
    <property type="term" value="F:acyltransferase activity, transferring groups other than amino-acyl groups"/>
    <property type="evidence" value="ECO:0007669"/>
    <property type="project" value="InterPro"/>
</dbReference>
<accession>A0A7G9W5J4</accession>
<organism evidence="2 3">
    <name type="scientific">Alkalicella caledoniensis</name>
    <dbReference type="NCBI Taxonomy" id="2731377"/>
    <lineage>
        <taxon>Bacteria</taxon>
        <taxon>Bacillati</taxon>
        <taxon>Bacillota</taxon>
        <taxon>Clostridia</taxon>
        <taxon>Eubacteriales</taxon>
        <taxon>Proteinivoracaceae</taxon>
        <taxon>Alkalicella</taxon>
    </lineage>
</organism>
<reference evidence="2 3" key="1">
    <citation type="submission" date="2020-07" db="EMBL/GenBank/DDBJ databases">
        <title>Alkalicella. sp. LB2 genome.</title>
        <authorList>
            <person name="Postec A."/>
            <person name="Quemeneur M."/>
        </authorList>
    </citation>
    <scope>NUCLEOTIDE SEQUENCE [LARGE SCALE GENOMIC DNA]</scope>
    <source>
        <strain evidence="2 3">LB2</strain>
    </source>
</reference>
<dbReference type="Pfam" id="PF00583">
    <property type="entry name" value="Acetyltransf_1"/>
    <property type="match status" value="1"/>
</dbReference>
<dbReference type="RefSeq" id="WP_213167619.1">
    <property type="nucleotide sequence ID" value="NZ_CP058559.1"/>
</dbReference>
<name>A0A7G9W5J4_ALKCA</name>
<dbReference type="PROSITE" id="PS51186">
    <property type="entry name" value="GNAT"/>
    <property type="match status" value="1"/>
</dbReference>
<protein>
    <submittedName>
        <fullName evidence="2">GNAT family N-acetyltransferase</fullName>
    </submittedName>
</protein>
<evidence type="ECO:0000259" key="1">
    <source>
        <dbReference type="PROSITE" id="PS51186"/>
    </source>
</evidence>
<dbReference type="KEGG" id="acae:HYG86_03810"/>
<dbReference type="EMBL" id="CP058559">
    <property type="protein sequence ID" value="QNO13956.1"/>
    <property type="molecule type" value="Genomic_DNA"/>
</dbReference>
<sequence>METVIRLANTYDAEELSLMNYEFNDVKIRTEQVRKSLRKSDEIIAIAKVGEKHAGFACAQKFDSFCYEKPQGEITEVYVRKEYRRKGIASAMVEFLEKRLSSVGVGEIKILTGINNEAAIKTYTLSGYKNKTKVVLKKDF</sequence>
<evidence type="ECO:0000313" key="3">
    <source>
        <dbReference type="Proteomes" id="UP000516160"/>
    </source>
</evidence>
<keyword evidence="3" id="KW-1185">Reference proteome</keyword>
<keyword evidence="2" id="KW-0808">Transferase</keyword>
<dbReference type="Gene3D" id="3.40.630.30">
    <property type="match status" value="1"/>
</dbReference>
<dbReference type="Proteomes" id="UP000516160">
    <property type="component" value="Chromosome"/>
</dbReference>
<dbReference type="AlphaFoldDB" id="A0A7G9W5J4"/>